<evidence type="ECO:0000256" key="8">
    <source>
        <dbReference type="ARBA" id="ARBA00023136"/>
    </source>
</evidence>
<sequence length="286" mass="33922">MFFLVLLIVVFLVQAVAFVTLCERHLLGGTQQRVGPNKVSFYGVVQPLFDGVKLIKKEQLLSFRSSGFFFLLCRVLLLWLYIWNGLWCVIFLIFLVWFLGCCCFCVYLVFRFMVFYWGVLLVILNMGFWEVCVLGISVFLMSLFLVCLLLVLFFGLGVMYFFGVGVFCLFIFMFFFYYDVGWVESCSFWFFWGGEWVGYWLYCSVYYCILCFVLYWWVWKFVVFYYVVFVVFFLGEFVGVLFGFLFVDFCAYDLSSFSLWYDDSFVLICVVTSVFVLFVILFFVFG</sequence>
<evidence type="ECO:0000256" key="7">
    <source>
        <dbReference type="ARBA" id="ARBA00023075"/>
    </source>
</evidence>
<evidence type="ECO:0000313" key="13">
    <source>
        <dbReference type="EMBL" id="ALM87694.1"/>
    </source>
</evidence>
<dbReference type="GO" id="GO:0003954">
    <property type="term" value="F:NADH dehydrogenase activity"/>
    <property type="evidence" value="ECO:0007669"/>
    <property type="project" value="TreeGrafter"/>
</dbReference>
<keyword evidence="10 13" id="KW-0496">Mitochondrion</keyword>
<keyword evidence="5 9" id="KW-0812">Transmembrane</keyword>
<feature type="transmembrane region" description="Helical" evidence="11">
    <location>
        <begin position="265"/>
        <end position="285"/>
    </location>
</feature>
<feature type="transmembrane region" description="Helical" evidence="11">
    <location>
        <begin position="89"/>
        <end position="110"/>
    </location>
</feature>
<proteinExistence type="inferred from homology"/>
<comment type="subcellular location">
    <subcellularLocation>
        <location evidence="1">Membrane</location>
        <topology evidence="1">Multi-pass membrane protein</topology>
    </subcellularLocation>
    <subcellularLocation>
        <location evidence="9">Mitochondrion inner membrane</location>
        <topology evidence="9">Multi-pass membrane protein</topology>
    </subcellularLocation>
</comment>
<keyword evidence="12" id="KW-0732">Signal</keyword>
<keyword evidence="7 10" id="KW-0830">Ubiquinone</keyword>
<dbReference type="InterPro" id="IPR001694">
    <property type="entry name" value="NADH_UbQ_OxRdtase_su1/FPO"/>
</dbReference>
<keyword evidence="8 11" id="KW-0472">Membrane</keyword>
<evidence type="ECO:0000256" key="1">
    <source>
        <dbReference type="ARBA" id="ARBA00004141"/>
    </source>
</evidence>
<feature type="transmembrane region" description="Helical" evidence="11">
    <location>
        <begin position="116"/>
        <end position="136"/>
    </location>
</feature>
<evidence type="ECO:0000256" key="4">
    <source>
        <dbReference type="ARBA" id="ARBA00022448"/>
    </source>
</evidence>
<comment type="similarity">
    <text evidence="2 9">Belongs to the complex I subunit 1 family.</text>
</comment>
<evidence type="ECO:0000256" key="5">
    <source>
        <dbReference type="ARBA" id="ARBA00022692"/>
    </source>
</evidence>
<protein>
    <recommendedName>
        <fullName evidence="3 10">NADH-ubiquinone oxidoreductase chain 1</fullName>
        <ecNumber evidence="10">7.1.1.2</ecNumber>
    </recommendedName>
</protein>
<feature type="transmembrane region" description="Helical" evidence="11">
    <location>
        <begin position="143"/>
        <end position="176"/>
    </location>
</feature>
<gene>
    <name evidence="13" type="primary">ND1</name>
</gene>
<accession>A0A141HAT7</accession>
<dbReference type="AlphaFoldDB" id="A0A141HAT7"/>
<evidence type="ECO:0000256" key="2">
    <source>
        <dbReference type="ARBA" id="ARBA00010535"/>
    </source>
</evidence>
<dbReference type="PANTHER" id="PTHR11432:SF3">
    <property type="entry name" value="NADH-UBIQUINONE OXIDOREDUCTASE CHAIN 1"/>
    <property type="match status" value="1"/>
</dbReference>
<dbReference type="PANTHER" id="PTHR11432">
    <property type="entry name" value="NADH DEHYDROGENASE SUBUNIT 1"/>
    <property type="match status" value="1"/>
</dbReference>
<evidence type="ECO:0000256" key="3">
    <source>
        <dbReference type="ARBA" id="ARBA00021009"/>
    </source>
</evidence>
<feature type="transmembrane region" description="Helical" evidence="11">
    <location>
        <begin position="196"/>
        <end position="217"/>
    </location>
</feature>
<reference evidence="13" key="1">
    <citation type="journal article" date="2016" name="Gene">
        <title>Comparative analyses of the complete mitochondrial genomes of two murine pinworms Aspiculuris tetraptera and Syphacia obvelata.</title>
        <authorList>
            <person name="Wang C.-R."/>
            <person name="Lou Y."/>
            <person name="Gao J.-F."/>
            <person name="Qiu J.-H."/>
            <person name="Zhang Y."/>
            <person name="Gao Y."/>
            <person name="Chang Q.-C."/>
        </authorList>
    </citation>
    <scope>NUCLEOTIDE SEQUENCE</scope>
</reference>
<dbReference type="PROSITE" id="PS00667">
    <property type="entry name" value="COMPLEX1_ND1_1"/>
    <property type="match status" value="1"/>
</dbReference>
<keyword evidence="6 11" id="KW-1133">Transmembrane helix</keyword>
<evidence type="ECO:0000256" key="9">
    <source>
        <dbReference type="RuleBase" id="RU000471"/>
    </source>
</evidence>
<evidence type="ECO:0000256" key="10">
    <source>
        <dbReference type="RuleBase" id="RU000473"/>
    </source>
</evidence>
<dbReference type="EC" id="7.1.1.2" evidence="10"/>
<organism evidence="13">
    <name type="scientific">Aspiculuris tetraptera</name>
    <dbReference type="NCBI Taxonomy" id="451377"/>
    <lineage>
        <taxon>Eukaryota</taxon>
        <taxon>Metazoa</taxon>
        <taxon>Ecdysozoa</taxon>
        <taxon>Nematoda</taxon>
        <taxon>Chromadorea</taxon>
        <taxon>Rhabditida</taxon>
        <taxon>Spirurina</taxon>
        <taxon>Oxyuridomorpha</taxon>
        <taxon>Oxyuroidea</taxon>
        <taxon>Heteroxynematidae</taxon>
        <taxon>Aspiculuris</taxon>
    </lineage>
</organism>
<feature type="transmembrane region" description="Helical" evidence="11">
    <location>
        <begin position="224"/>
        <end position="245"/>
    </location>
</feature>
<dbReference type="GO" id="GO:0008137">
    <property type="term" value="F:NADH dehydrogenase (ubiquinone) activity"/>
    <property type="evidence" value="ECO:0007669"/>
    <property type="project" value="UniProtKB-EC"/>
</dbReference>
<dbReference type="GO" id="GO:0005743">
    <property type="term" value="C:mitochondrial inner membrane"/>
    <property type="evidence" value="ECO:0007669"/>
    <property type="project" value="UniProtKB-SubCell"/>
</dbReference>
<dbReference type="Pfam" id="PF00146">
    <property type="entry name" value="NADHdh"/>
    <property type="match status" value="1"/>
</dbReference>
<dbReference type="GO" id="GO:0009060">
    <property type="term" value="P:aerobic respiration"/>
    <property type="evidence" value="ECO:0007669"/>
    <property type="project" value="TreeGrafter"/>
</dbReference>
<evidence type="ECO:0000256" key="11">
    <source>
        <dbReference type="SAM" id="Phobius"/>
    </source>
</evidence>
<name>A0A141HAT7_9BILA</name>
<dbReference type="EMBL" id="KT764937">
    <property type="protein sequence ID" value="ALM87694.1"/>
    <property type="molecule type" value="Genomic_DNA"/>
</dbReference>
<keyword evidence="4" id="KW-0813">Transport</keyword>
<feature type="chain" id="PRO_5007492071" description="NADH-ubiquinone oxidoreductase chain 1" evidence="12">
    <location>
        <begin position="18"/>
        <end position="286"/>
    </location>
</feature>
<evidence type="ECO:0000256" key="12">
    <source>
        <dbReference type="SAM" id="SignalP"/>
    </source>
</evidence>
<evidence type="ECO:0000256" key="6">
    <source>
        <dbReference type="ARBA" id="ARBA00022989"/>
    </source>
</evidence>
<dbReference type="InterPro" id="IPR018086">
    <property type="entry name" value="NADH_UbQ_OxRdtase_su1_CS"/>
</dbReference>
<comment type="catalytic activity">
    <reaction evidence="10">
        <text>a ubiquinone + NADH + 5 H(+)(in) = a ubiquinol + NAD(+) + 4 H(+)(out)</text>
        <dbReference type="Rhea" id="RHEA:29091"/>
        <dbReference type="Rhea" id="RHEA-COMP:9565"/>
        <dbReference type="Rhea" id="RHEA-COMP:9566"/>
        <dbReference type="ChEBI" id="CHEBI:15378"/>
        <dbReference type="ChEBI" id="CHEBI:16389"/>
        <dbReference type="ChEBI" id="CHEBI:17976"/>
        <dbReference type="ChEBI" id="CHEBI:57540"/>
        <dbReference type="ChEBI" id="CHEBI:57945"/>
        <dbReference type="EC" id="7.1.1.2"/>
    </reaction>
</comment>
<keyword evidence="9" id="KW-0520">NAD</keyword>
<geneLocation type="mitochondrion" evidence="13"/>
<feature type="signal peptide" evidence="12">
    <location>
        <begin position="1"/>
        <end position="17"/>
    </location>
</feature>